<sequence length="116" mass="12987">MASIKLLVFLAWISYGLCALVYAVLAAEYNRVIIFKGPIADKVLRGHVIRREKVANEGGCRVKCFLEPNCVSINVGPAIAGNRSCELNNDTDESQSLLWRKNNFIHYSVEVKPYTI</sequence>
<reference evidence="2 3" key="1">
    <citation type="submission" date="2022-05" db="EMBL/GenBank/DDBJ databases">
        <authorList>
            <consortium name="Genoscope - CEA"/>
            <person name="William W."/>
        </authorList>
    </citation>
    <scope>NUCLEOTIDE SEQUENCE [LARGE SCALE GENOMIC DNA]</scope>
</reference>
<feature type="signal peptide" evidence="1">
    <location>
        <begin position="1"/>
        <end position="18"/>
    </location>
</feature>
<protein>
    <recommendedName>
        <fullName evidence="4">Apple domain-containing protein</fullName>
    </recommendedName>
</protein>
<keyword evidence="1" id="KW-0732">Signal</keyword>
<keyword evidence="3" id="KW-1185">Reference proteome</keyword>
<feature type="chain" id="PRO_5047436544" description="Apple domain-containing protein" evidence="1">
    <location>
        <begin position="19"/>
        <end position="116"/>
    </location>
</feature>
<accession>A0ABN8M983</accession>
<gene>
    <name evidence="2" type="ORF">PEVE_00027891</name>
</gene>
<dbReference type="Proteomes" id="UP001159427">
    <property type="component" value="Unassembled WGS sequence"/>
</dbReference>
<proteinExistence type="predicted"/>
<evidence type="ECO:0000313" key="3">
    <source>
        <dbReference type="Proteomes" id="UP001159427"/>
    </source>
</evidence>
<dbReference type="EMBL" id="CALNXI010000385">
    <property type="protein sequence ID" value="CAH3026038.1"/>
    <property type="molecule type" value="Genomic_DNA"/>
</dbReference>
<evidence type="ECO:0000256" key="1">
    <source>
        <dbReference type="SAM" id="SignalP"/>
    </source>
</evidence>
<name>A0ABN8M983_9CNID</name>
<evidence type="ECO:0008006" key="4">
    <source>
        <dbReference type="Google" id="ProtNLM"/>
    </source>
</evidence>
<evidence type="ECO:0000313" key="2">
    <source>
        <dbReference type="EMBL" id="CAH3026038.1"/>
    </source>
</evidence>
<comment type="caution">
    <text evidence="2">The sequence shown here is derived from an EMBL/GenBank/DDBJ whole genome shotgun (WGS) entry which is preliminary data.</text>
</comment>
<feature type="non-terminal residue" evidence="2">
    <location>
        <position position="116"/>
    </location>
</feature>
<organism evidence="2 3">
    <name type="scientific">Porites evermanni</name>
    <dbReference type="NCBI Taxonomy" id="104178"/>
    <lineage>
        <taxon>Eukaryota</taxon>
        <taxon>Metazoa</taxon>
        <taxon>Cnidaria</taxon>
        <taxon>Anthozoa</taxon>
        <taxon>Hexacorallia</taxon>
        <taxon>Scleractinia</taxon>
        <taxon>Fungiina</taxon>
        <taxon>Poritidae</taxon>
        <taxon>Porites</taxon>
    </lineage>
</organism>